<feature type="transmembrane region" description="Helical" evidence="8">
    <location>
        <begin position="267"/>
        <end position="288"/>
    </location>
</feature>
<dbReference type="EMBL" id="JACCFM010000001">
    <property type="protein sequence ID" value="NYJ21064.1"/>
    <property type="molecule type" value="Genomic_DNA"/>
</dbReference>
<gene>
    <name evidence="9" type="ORF">HNR05_002855</name>
</gene>
<keyword evidence="6" id="KW-0813">Transport</keyword>
<dbReference type="PANTHER" id="PTHR30477">
    <property type="entry name" value="ABC-TRANSPORTER METAL-BINDING PROTEIN"/>
    <property type="match status" value="1"/>
</dbReference>
<dbReference type="PANTHER" id="PTHR30477:SF13">
    <property type="entry name" value="IRON TRANSPORT SYSTEM MEMBRANE PROTEIN HI_0360-RELATED"/>
    <property type="match status" value="1"/>
</dbReference>
<evidence type="ECO:0000256" key="1">
    <source>
        <dbReference type="ARBA" id="ARBA00004141"/>
    </source>
</evidence>
<feature type="transmembrane region" description="Helical" evidence="8">
    <location>
        <begin position="188"/>
        <end position="206"/>
    </location>
</feature>
<dbReference type="Pfam" id="PF00950">
    <property type="entry name" value="ABC-3"/>
    <property type="match status" value="1"/>
</dbReference>
<feature type="transmembrane region" description="Helical" evidence="8">
    <location>
        <begin position="105"/>
        <end position="123"/>
    </location>
</feature>
<name>A0A7Z0J7N6_9MICO</name>
<dbReference type="SUPFAM" id="SSF81345">
    <property type="entry name" value="ABC transporter involved in vitamin B12 uptake, BtuC"/>
    <property type="match status" value="1"/>
</dbReference>
<evidence type="ECO:0000313" key="9">
    <source>
        <dbReference type="EMBL" id="NYJ21064.1"/>
    </source>
</evidence>
<evidence type="ECO:0000313" key="10">
    <source>
        <dbReference type="Proteomes" id="UP000537260"/>
    </source>
</evidence>
<accession>A0A7Z0J7N6</accession>
<feature type="transmembrane region" description="Helical" evidence="8">
    <location>
        <begin position="79"/>
        <end position="98"/>
    </location>
</feature>
<feature type="region of interest" description="Disordered" evidence="7">
    <location>
        <begin position="298"/>
        <end position="334"/>
    </location>
</feature>
<feature type="transmembrane region" description="Helical" evidence="8">
    <location>
        <begin position="149"/>
        <end position="167"/>
    </location>
</feature>
<dbReference type="InterPro" id="IPR001626">
    <property type="entry name" value="ABC_TroCD"/>
</dbReference>
<feature type="compositionally biased region" description="Low complexity" evidence="7">
    <location>
        <begin position="311"/>
        <end position="324"/>
    </location>
</feature>
<dbReference type="InterPro" id="IPR037294">
    <property type="entry name" value="ABC_BtuC-like"/>
</dbReference>
<keyword evidence="4 8" id="KW-1133">Transmembrane helix</keyword>
<feature type="transmembrane region" description="Helical" evidence="8">
    <location>
        <begin position="54"/>
        <end position="73"/>
    </location>
</feature>
<dbReference type="GO" id="GO:0010043">
    <property type="term" value="P:response to zinc ion"/>
    <property type="evidence" value="ECO:0007669"/>
    <property type="project" value="TreeGrafter"/>
</dbReference>
<comment type="subcellular location">
    <subcellularLocation>
        <location evidence="6">Cell membrane</location>
        <topology evidence="6">Multi-pass membrane protein</topology>
    </subcellularLocation>
    <subcellularLocation>
        <location evidence="1">Membrane</location>
        <topology evidence="1">Multi-pass membrane protein</topology>
    </subcellularLocation>
</comment>
<feature type="transmembrane region" description="Helical" evidence="8">
    <location>
        <begin position="30"/>
        <end position="47"/>
    </location>
</feature>
<dbReference type="RefSeq" id="WP_179579723.1">
    <property type="nucleotide sequence ID" value="NZ_JACCFM010000001.1"/>
</dbReference>
<dbReference type="GO" id="GO:0043190">
    <property type="term" value="C:ATP-binding cassette (ABC) transporter complex"/>
    <property type="evidence" value="ECO:0007669"/>
    <property type="project" value="InterPro"/>
</dbReference>
<evidence type="ECO:0000256" key="8">
    <source>
        <dbReference type="SAM" id="Phobius"/>
    </source>
</evidence>
<comment type="similarity">
    <text evidence="2 6">Belongs to the ABC-3 integral membrane protein family.</text>
</comment>
<keyword evidence="5 8" id="KW-0472">Membrane</keyword>
<feature type="transmembrane region" description="Helical" evidence="8">
    <location>
        <begin position="235"/>
        <end position="255"/>
    </location>
</feature>
<dbReference type="GO" id="GO:0055085">
    <property type="term" value="P:transmembrane transport"/>
    <property type="evidence" value="ECO:0007669"/>
    <property type="project" value="InterPro"/>
</dbReference>
<evidence type="ECO:0000256" key="2">
    <source>
        <dbReference type="ARBA" id="ARBA00008034"/>
    </source>
</evidence>
<dbReference type="Gene3D" id="1.10.3470.10">
    <property type="entry name" value="ABC transporter involved in vitamin B12 uptake, BtuC"/>
    <property type="match status" value="1"/>
</dbReference>
<proteinExistence type="inferred from homology"/>
<evidence type="ECO:0000256" key="5">
    <source>
        <dbReference type="ARBA" id="ARBA00023136"/>
    </source>
</evidence>
<dbReference type="Proteomes" id="UP000537260">
    <property type="component" value="Unassembled WGS sequence"/>
</dbReference>
<dbReference type="AlphaFoldDB" id="A0A7Z0J7N6"/>
<organism evidence="9 10">
    <name type="scientific">Glaciibacter psychrotolerans</name>
    <dbReference type="NCBI Taxonomy" id="670054"/>
    <lineage>
        <taxon>Bacteria</taxon>
        <taxon>Bacillati</taxon>
        <taxon>Actinomycetota</taxon>
        <taxon>Actinomycetes</taxon>
        <taxon>Micrococcales</taxon>
        <taxon>Microbacteriaceae</taxon>
        <taxon>Glaciibacter</taxon>
    </lineage>
</organism>
<sequence>MGAFAHLAALPAVGLPLVDAFSFPFMARALTVLLVLSLVAGVVGVLVNLRGLEFISDGLTHAVFPGIAIGFVWGGRDGLFIGAMIAAVIAAVVLTLLVRTAVSSDAAIAIVLTAMFSVGIIVVSQESDYAGQLEALLFGRLLTVTPTEVVQTIVICAIALLLVALTLKEQVFRAFDRTGSAATGYRPLVLDLVLNVAIALVVVAASSAVGNLLVLAVLIVPGAVARLVTVRLWLLFPIAAGFAALAAWLGLTLGFEASVSAGIDLPSGATVVLVLVAGYAVALVARLVSNRIRRGRSSARRGDRLGGAGGTATDTATDTATQASISPADKPVAR</sequence>
<evidence type="ECO:0000256" key="6">
    <source>
        <dbReference type="RuleBase" id="RU003943"/>
    </source>
</evidence>
<feature type="transmembrane region" description="Helical" evidence="8">
    <location>
        <begin position="212"/>
        <end position="228"/>
    </location>
</feature>
<keyword evidence="10" id="KW-1185">Reference proteome</keyword>
<reference evidence="9 10" key="1">
    <citation type="submission" date="2020-07" db="EMBL/GenBank/DDBJ databases">
        <title>Sequencing the genomes of 1000 actinobacteria strains.</title>
        <authorList>
            <person name="Klenk H.-P."/>
        </authorList>
    </citation>
    <scope>NUCLEOTIDE SEQUENCE [LARGE SCALE GENOMIC DNA]</scope>
    <source>
        <strain evidence="9 10">LI1</strain>
    </source>
</reference>
<keyword evidence="3 6" id="KW-0812">Transmembrane</keyword>
<comment type="caution">
    <text evidence="9">The sequence shown here is derived from an EMBL/GenBank/DDBJ whole genome shotgun (WGS) entry which is preliminary data.</text>
</comment>
<evidence type="ECO:0000256" key="7">
    <source>
        <dbReference type="SAM" id="MobiDB-lite"/>
    </source>
</evidence>
<evidence type="ECO:0000256" key="3">
    <source>
        <dbReference type="ARBA" id="ARBA00022692"/>
    </source>
</evidence>
<evidence type="ECO:0000256" key="4">
    <source>
        <dbReference type="ARBA" id="ARBA00022989"/>
    </source>
</evidence>
<protein>
    <submittedName>
        <fullName evidence="9">Manganese/iron transport system permease protein</fullName>
    </submittedName>
</protein>